<keyword evidence="3" id="KW-0698">rRNA processing</keyword>
<evidence type="ECO:0000313" key="6">
    <source>
        <dbReference type="Proteomes" id="UP000009376"/>
    </source>
</evidence>
<reference evidence="5 6" key="1">
    <citation type="journal article" date="2010" name="Proc. Natl. Acad. Sci. U.S.A.">
        <title>Enigmatic, ultrasmall, uncultivated Archaea.</title>
        <authorList>
            <person name="Baker B.J."/>
            <person name="Comolli L.R."/>
            <person name="Dick G.J."/>
            <person name="Hauser L.J."/>
            <person name="Hyatt D."/>
            <person name="Dill B.D."/>
            <person name="Land M.L."/>
            <person name="Verberkmoes N.C."/>
            <person name="Hettich R.L."/>
            <person name="Banfield J.F."/>
        </authorList>
    </citation>
    <scope>NUCLEOTIDE SEQUENCE [LARGE SCALE GENOMIC DNA]</scope>
</reference>
<name>D6GWX3_PARA5</name>
<dbReference type="GO" id="GO:0006364">
    <property type="term" value="P:rRNA processing"/>
    <property type="evidence" value="ECO:0007669"/>
    <property type="project" value="UniProtKB-KW"/>
</dbReference>
<evidence type="ECO:0000256" key="2">
    <source>
        <dbReference type="ARBA" id="ARBA00022517"/>
    </source>
</evidence>
<comment type="similarity">
    <text evidence="1">Belongs to the NOP10 family.</text>
</comment>
<dbReference type="SUPFAM" id="SSF144210">
    <property type="entry name" value="Nop10-like SnoRNP"/>
    <property type="match status" value="1"/>
</dbReference>
<dbReference type="EMBL" id="GG745612">
    <property type="protein sequence ID" value="EFD92274.1"/>
    <property type="molecule type" value="Genomic_DNA"/>
</dbReference>
<proteinExistence type="inferred from homology"/>
<dbReference type="InterPro" id="IPR036756">
    <property type="entry name" value="H/ACA_rnp_Nop10_sf"/>
</dbReference>
<evidence type="ECO:0000313" key="5">
    <source>
        <dbReference type="EMBL" id="EFD92274.1"/>
    </source>
</evidence>
<evidence type="ECO:0000256" key="4">
    <source>
        <dbReference type="ARBA" id="ARBA00023274"/>
    </source>
</evidence>
<dbReference type="GO" id="GO:0030515">
    <property type="term" value="F:snoRNA binding"/>
    <property type="evidence" value="ECO:0007669"/>
    <property type="project" value="InterPro"/>
</dbReference>
<organism evidence="5 6">
    <name type="scientific">Candidatus Parvarchaeum acidophilus ARMAN-5</name>
    <dbReference type="NCBI Taxonomy" id="662762"/>
    <lineage>
        <taxon>Archaea</taxon>
        <taxon>Candidatus Parvarchaeota</taxon>
        <taxon>Candidatus Parvarchaeum</taxon>
    </lineage>
</organism>
<dbReference type="InterPro" id="IPR007264">
    <property type="entry name" value="H/ACA_rnp_Nop10"/>
</dbReference>
<dbReference type="Proteomes" id="UP000009376">
    <property type="component" value="Unassembled WGS sequence"/>
</dbReference>
<gene>
    <name evidence="5" type="ORF">BJBARM5_0994</name>
</gene>
<keyword evidence="2" id="KW-0690">Ribosome biogenesis</keyword>
<accession>D6GWX3</accession>
<dbReference type="AlphaFoldDB" id="D6GWX3"/>
<keyword evidence="4" id="KW-0687">Ribonucleoprotein</keyword>
<evidence type="ECO:0000256" key="1">
    <source>
        <dbReference type="ARBA" id="ARBA00009462"/>
    </source>
</evidence>
<sequence>MNRIRFCRNCEAYTLNKTCTKCGKETEINAPQKYSKDETVAYYRRKLKKEELDKA</sequence>
<dbReference type="Gene3D" id="2.20.28.40">
    <property type="entry name" value="H/ACA ribonucleoprotein complex, subunit Nop10"/>
    <property type="match status" value="1"/>
</dbReference>
<dbReference type="GO" id="GO:1990904">
    <property type="term" value="C:ribonucleoprotein complex"/>
    <property type="evidence" value="ECO:0007669"/>
    <property type="project" value="UniProtKB-KW"/>
</dbReference>
<dbReference type="GO" id="GO:0001522">
    <property type="term" value="P:pseudouridine synthesis"/>
    <property type="evidence" value="ECO:0007669"/>
    <property type="project" value="InterPro"/>
</dbReference>
<protein>
    <submittedName>
        <fullName evidence="5">H/ACA RNA-protein complex component Nop10p</fullName>
    </submittedName>
</protein>
<evidence type="ECO:0000256" key="3">
    <source>
        <dbReference type="ARBA" id="ARBA00022552"/>
    </source>
</evidence>
<dbReference type="Pfam" id="PF04135">
    <property type="entry name" value="Nop10p"/>
    <property type="match status" value="1"/>
</dbReference>